<protein>
    <submittedName>
        <fullName evidence="5">Uncharacterized protein</fullName>
    </submittedName>
</protein>
<comment type="caution">
    <text evidence="5">The sequence shown here is derived from an EMBL/GenBank/DDBJ whole genome shotgun (WGS) entry which is preliminary data.</text>
</comment>
<organism evidence="5 6">
    <name type="scientific">Colletotrichum sojae</name>
    <dbReference type="NCBI Taxonomy" id="2175907"/>
    <lineage>
        <taxon>Eukaryota</taxon>
        <taxon>Fungi</taxon>
        <taxon>Dikarya</taxon>
        <taxon>Ascomycota</taxon>
        <taxon>Pezizomycotina</taxon>
        <taxon>Sordariomycetes</taxon>
        <taxon>Hypocreomycetidae</taxon>
        <taxon>Glomerellales</taxon>
        <taxon>Glomerellaceae</taxon>
        <taxon>Colletotrichum</taxon>
        <taxon>Colletotrichum orchidearum species complex</taxon>
    </lineage>
</organism>
<dbReference type="InterPro" id="IPR048400">
    <property type="entry name" value="SLS1_N"/>
</dbReference>
<evidence type="ECO:0000313" key="6">
    <source>
        <dbReference type="Proteomes" id="UP000652219"/>
    </source>
</evidence>
<name>A0A8H6JC60_9PEZI</name>
<dbReference type="AlphaFoldDB" id="A0A8H6JC60"/>
<feature type="compositionally biased region" description="Basic and acidic residues" evidence="1">
    <location>
        <begin position="52"/>
        <end position="66"/>
    </location>
</feature>
<feature type="compositionally biased region" description="Basic and acidic residues" evidence="1">
    <location>
        <begin position="829"/>
        <end position="860"/>
    </location>
</feature>
<evidence type="ECO:0000256" key="1">
    <source>
        <dbReference type="SAM" id="MobiDB-lite"/>
    </source>
</evidence>
<feature type="compositionally biased region" description="Low complexity" evidence="1">
    <location>
        <begin position="106"/>
        <end position="123"/>
    </location>
</feature>
<evidence type="ECO:0000259" key="4">
    <source>
        <dbReference type="Pfam" id="PF20778"/>
    </source>
</evidence>
<dbReference type="EMBL" id="WIGN01000092">
    <property type="protein sequence ID" value="KAF6810023.1"/>
    <property type="molecule type" value="Genomic_DNA"/>
</dbReference>
<dbReference type="InterPro" id="IPR032741">
    <property type="entry name" value="Sls1_KH-1"/>
</dbReference>
<feature type="region of interest" description="Disordered" evidence="1">
    <location>
        <begin position="494"/>
        <end position="528"/>
    </location>
</feature>
<accession>A0A8H6JC60</accession>
<feature type="domain" description="SLS1 first KH" evidence="2">
    <location>
        <begin position="321"/>
        <end position="377"/>
    </location>
</feature>
<feature type="region of interest" description="Disordered" evidence="1">
    <location>
        <begin position="824"/>
        <end position="860"/>
    </location>
</feature>
<dbReference type="InterPro" id="IPR048401">
    <property type="entry name" value="SLS1_C"/>
</dbReference>
<feature type="domain" description="SLS1 C-terminal" evidence="4">
    <location>
        <begin position="476"/>
        <end position="767"/>
    </location>
</feature>
<keyword evidence="6" id="KW-1185">Reference proteome</keyword>
<feature type="compositionally biased region" description="Low complexity" evidence="1">
    <location>
        <begin position="67"/>
        <end position="79"/>
    </location>
</feature>
<proteinExistence type="predicted"/>
<evidence type="ECO:0000259" key="3">
    <source>
        <dbReference type="Pfam" id="PF20776"/>
    </source>
</evidence>
<feature type="domain" description="SLS1 N-terminal" evidence="3">
    <location>
        <begin position="205"/>
        <end position="306"/>
    </location>
</feature>
<sequence>MISRAVLARSVCLRCQLRLLDRPRAHSSLRKPTPFRPDLLLRRQYSSQSAWDRLEADSQKEKDERSVSFGKSGSFLSGKEPPRTPPEAPPEEATAVEQDGDSGSKAAEPAPAAAPTEAPATAPDGTLLFKKMVKKERRDHKFLRSRAVYLESAQLGETVMLGKRARTVVMREERTQKERKKLPVEEPVVHASLDINAAIESATGEISVEDALKNIGELRPSDPILSQEEFVALHKVLHDGFTVKQLRSYTERETGEVREERPKEEIEYEWLKREAPWVPLQSIAVQGPLKVRLATTIMRDAWRLKIREMVYGEGKLMATLHDRFFLLLARDDKRMSHIRETYLDANESIIPTRHKALSIIATKAKTQTILKKLDEYYQEMVTAHFSAGWFPEGSAYAFANQLGLLTKTYITFSPDDQMMHVSWFKNDSAEGAQEPMDQAVRRLLYQAIHPRDASVVLKYDARDEESKLIYHPAVGEKLAWKDRFRSLCRFVAPTTRGGPREHTGPTLASDILPKPLEAPAQSGDSWSTPYGATTSTFGHILHPYEKDLSLAIASANASHVFSPAAPPPGSLAALSEALPPSDNPVVTSLILSFRPHPSLEKETSRSLPGLLQLHIPVPEDVAEGPLPWDASSTRLVAFLDETTVDVAQPAQPIDVRLSQSLQSTMSASALDQSPFREYIEDAKLDLLAGRLNPPAEITISDLPAVKSSMPPAEPAKYLFMGLEMRRTLDVEFEGHRLQYRNIQAGLHGGRRAELVLEAATGGEELARREYLDSVQKLAGGDAVVWVGEKPASEEQAVSKEAEQAVAEEVEVDSQASEVEEYLRALEAGSTEHETLTEDAEKREESKSDGRSSESPKDGGL</sequence>
<gene>
    <name evidence="5" type="ORF">CSOJ01_06546</name>
</gene>
<dbReference type="GO" id="GO:0005743">
    <property type="term" value="C:mitochondrial inner membrane"/>
    <property type="evidence" value="ECO:0007669"/>
    <property type="project" value="InterPro"/>
</dbReference>
<dbReference type="Pfam" id="PF20776">
    <property type="entry name" value="SLS1_N"/>
    <property type="match status" value="1"/>
</dbReference>
<dbReference type="Pfam" id="PF20778">
    <property type="entry name" value="SLS1_C"/>
    <property type="match status" value="1"/>
</dbReference>
<dbReference type="Pfam" id="PF14611">
    <property type="entry name" value="KH_SLS1_1"/>
    <property type="match status" value="1"/>
</dbReference>
<reference evidence="5 6" key="1">
    <citation type="journal article" date="2020" name="Phytopathology">
        <title>Genome Sequence Resources of Colletotrichum truncatum, C. plurivorum, C. musicola, and C. sojae: Four Species Pathogenic to Soybean (Glycine max).</title>
        <authorList>
            <person name="Rogerio F."/>
            <person name="Boufleur T.R."/>
            <person name="Ciampi-Guillardi M."/>
            <person name="Sukno S.A."/>
            <person name="Thon M.R."/>
            <person name="Massola Junior N.S."/>
            <person name="Baroncelli R."/>
        </authorList>
    </citation>
    <scope>NUCLEOTIDE SEQUENCE [LARGE SCALE GENOMIC DNA]</scope>
    <source>
        <strain evidence="5 6">LFN0009</strain>
    </source>
</reference>
<evidence type="ECO:0000313" key="5">
    <source>
        <dbReference type="EMBL" id="KAF6810023.1"/>
    </source>
</evidence>
<evidence type="ECO:0000259" key="2">
    <source>
        <dbReference type="Pfam" id="PF14611"/>
    </source>
</evidence>
<feature type="region of interest" description="Disordered" evidence="1">
    <location>
        <begin position="52"/>
        <end position="123"/>
    </location>
</feature>
<dbReference type="Proteomes" id="UP000652219">
    <property type="component" value="Unassembled WGS sequence"/>
</dbReference>